<dbReference type="OrthoDB" id="4800194at2"/>
<comment type="caution">
    <text evidence="2">The sequence shown here is derived from an EMBL/GenBank/DDBJ whole genome shotgun (WGS) entry which is preliminary data.</text>
</comment>
<dbReference type="EMBL" id="QLYX01000008">
    <property type="protein sequence ID" value="RAY13801.1"/>
    <property type="molecule type" value="Genomic_DNA"/>
</dbReference>
<name>A0A365H3X9_9ACTN</name>
<evidence type="ECO:0000313" key="2">
    <source>
        <dbReference type="EMBL" id="RAY13801.1"/>
    </source>
</evidence>
<sequence length="315" mass="34064">MSKYLQIGLAAAISAVPLAGCGGDSPDRGPVKGGPEVPWQLPRSPDPGVRDALRGLFDGFSTRFAAEQELVHRCMAAKGFRYVKLTAPATDAHPTMGKDDYGIGVAAAKRHGYKTQERIGGPQNDPGAADLKLLSEADRKRWGEAFYGPDDVKRIRVTLPDGKQIETSPVGCLSEARIKIFGSLEQMLKGENFAANLPIEARRRAGADPAMKTLNSTWSACMSGKGHPALPDPAAARSQAATRYKSASADQAFRAEIKLAVADAECELKNNYAAQRRRLEDLYYTAGMRRYEADITAIREMNQAALARAKKILTS</sequence>
<organism evidence="2 3">
    <name type="scientific">Actinomadura craniellae</name>
    <dbReference type="NCBI Taxonomy" id="2231787"/>
    <lineage>
        <taxon>Bacteria</taxon>
        <taxon>Bacillati</taxon>
        <taxon>Actinomycetota</taxon>
        <taxon>Actinomycetes</taxon>
        <taxon>Streptosporangiales</taxon>
        <taxon>Thermomonosporaceae</taxon>
        <taxon>Actinomadura</taxon>
    </lineage>
</organism>
<evidence type="ECO:0000313" key="3">
    <source>
        <dbReference type="Proteomes" id="UP000251891"/>
    </source>
</evidence>
<accession>A0A365H3X9</accession>
<feature type="region of interest" description="Disordered" evidence="1">
    <location>
        <begin position="24"/>
        <end position="46"/>
    </location>
</feature>
<reference evidence="2 3" key="1">
    <citation type="submission" date="2018-06" db="EMBL/GenBank/DDBJ databases">
        <title>Actinomadura craniellae sp. nov. isolated from marine sponge Craniella sp.</title>
        <authorList>
            <person name="Li L."/>
            <person name="Xu Q.H."/>
            <person name="Lin H.W."/>
            <person name="Lu Y.H."/>
        </authorList>
    </citation>
    <scope>NUCLEOTIDE SEQUENCE [LARGE SCALE GENOMIC DNA]</scope>
    <source>
        <strain evidence="2 3">LHW63021</strain>
    </source>
</reference>
<proteinExistence type="predicted"/>
<gene>
    <name evidence="2" type="ORF">DPM19_19305</name>
</gene>
<dbReference type="Proteomes" id="UP000251891">
    <property type="component" value="Unassembled WGS sequence"/>
</dbReference>
<keyword evidence="3" id="KW-1185">Reference proteome</keyword>
<dbReference type="AlphaFoldDB" id="A0A365H3X9"/>
<protein>
    <submittedName>
        <fullName evidence="2">Uncharacterized protein</fullName>
    </submittedName>
</protein>
<evidence type="ECO:0000256" key="1">
    <source>
        <dbReference type="SAM" id="MobiDB-lite"/>
    </source>
</evidence>